<feature type="compositionally biased region" description="Pro residues" evidence="1">
    <location>
        <begin position="21"/>
        <end position="30"/>
    </location>
</feature>
<feature type="region of interest" description="Disordered" evidence="1">
    <location>
        <begin position="1"/>
        <end position="52"/>
    </location>
</feature>
<organism evidence="2 3">
    <name type="scientific">Aegilops tauschii subsp. strangulata</name>
    <name type="common">Goatgrass</name>
    <dbReference type="NCBI Taxonomy" id="200361"/>
    <lineage>
        <taxon>Eukaryota</taxon>
        <taxon>Viridiplantae</taxon>
        <taxon>Streptophyta</taxon>
        <taxon>Embryophyta</taxon>
        <taxon>Tracheophyta</taxon>
        <taxon>Spermatophyta</taxon>
        <taxon>Magnoliopsida</taxon>
        <taxon>Liliopsida</taxon>
        <taxon>Poales</taxon>
        <taxon>Poaceae</taxon>
        <taxon>BOP clade</taxon>
        <taxon>Pooideae</taxon>
        <taxon>Triticodae</taxon>
        <taxon>Triticeae</taxon>
        <taxon>Triticinae</taxon>
        <taxon>Aegilops</taxon>
    </lineage>
</organism>
<reference evidence="2" key="3">
    <citation type="journal article" date="2017" name="Nature">
        <title>Genome sequence of the progenitor of the wheat D genome Aegilops tauschii.</title>
        <authorList>
            <person name="Luo M.C."/>
            <person name="Gu Y.Q."/>
            <person name="Puiu D."/>
            <person name="Wang H."/>
            <person name="Twardziok S.O."/>
            <person name="Deal K.R."/>
            <person name="Huo N."/>
            <person name="Zhu T."/>
            <person name="Wang L."/>
            <person name="Wang Y."/>
            <person name="McGuire P.E."/>
            <person name="Liu S."/>
            <person name="Long H."/>
            <person name="Ramasamy R.K."/>
            <person name="Rodriguez J.C."/>
            <person name="Van S.L."/>
            <person name="Yuan L."/>
            <person name="Wang Z."/>
            <person name="Xia Z."/>
            <person name="Xiao L."/>
            <person name="Anderson O.D."/>
            <person name="Ouyang S."/>
            <person name="Liang Y."/>
            <person name="Zimin A.V."/>
            <person name="Pertea G."/>
            <person name="Qi P."/>
            <person name="Bennetzen J.L."/>
            <person name="Dai X."/>
            <person name="Dawson M.W."/>
            <person name="Muller H.G."/>
            <person name="Kugler K."/>
            <person name="Rivarola-Duarte L."/>
            <person name="Spannagl M."/>
            <person name="Mayer K.F.X."/>
            <person name="Lu F.H."/>
            <person name="Bevan M.W."/>
            <person name="Leroy P."/>
            <person name="Li P."/>
            <person name="You F.M."/>
            <person name="Sun Q."/>
            <person name="Liu Z."/>
            <person name="Lyons E."/>
            <person name="Wicker T."/>
            <person name="Salzberg S.L."/>
            <person name="Devos K.M."/>
            <person name="Dvorak J."/>
        </authorList>
    </citation>
    <scope>NUCLEOTIDE SEQUENCE [LARGE SCALE GENOMIC DNA]</scope>
    <source>
        <strain evidence="2">cv. AL8/78</strain>
    </source>
</reference>
<keyword evidence="3" id="KW-1185">Reference proteome</keyword>
<evidence type="ECO:0000313" key="2">
    <source>
        <dbReference type="EnsemblPlants" id="AET7Gv20932500.3"/>
    </source>
</evidence>
<accession>A0A453SFU7</accession>
<evidence type="ECO:0000256" key="1">
    <source>
        <dbReference type="SAM" id="MobiDB-lite"/>
    </source>
</evidence>
<dbReference type="EnsemblPlants" id="AET7Gv20932500.3">
    <property type="protein sequence ID" value="AET7Gv20932500.3"/>
    <property type="gene ID" value="AET7Gv20932500"/>
</dbReference>
<dbReference type="AlphaFoldDB" id="A0A453SFU7"/>
<proteinExistence type="predicted"/>
<evidence type="ECO:0000313" key="3">
    <source>
        <dbReference type="Proteomes" id="UP000015105"/>
    </source>
</evidence>
<protein>
    <submittedName>
        <fullName evidence="2">Uncharacterized protein</fullName>
    </submittedName>
</protein>
<reference evidence="3" key="1">
    <citation type="journal article" date="2014" name="Science">
        <title>Ancient hybridizations among the ancestral genomes of bread wheat.</title>
        <authorList>
            <consortium name="International Wheat Genome Sequencing Consortium,"/>
            <person name="Marcussen T."/>
            <person name="Sandve S.R."/>
            <person name="Heier L."/>
            <person name="Spannagl M."/>
            <person name="Pfeifer M."/>
            <person name="Jakobsen K.S."/>
            <person name="Wulff B.B."/>
            <person name="Steuernagel B."/>
            <person name="Mayer K.F."/>
            <person name="Olsen O.A."/>
        </authorList>
    </citation>
    <scope>NUCLEOTIDE SEQUENCE [LARGE SCALE GENOMIC DNA]</scope>
    <source>
        <strain evidence="3">cv. AL8/78</strain>
    </source>
</reference>
<reference evidence="2" key="5">
    <citation type="journal article" date="2021" name="G3 (Bethesda)">
        <title>Aegilops tauschii genome assembly Aet v5.0 features greater sequence contiguity and improved annotation.</title>
        <authorList>
            <person name="Wang L."/>
            <person name="Zhu T."/>
            <person name="Rodriguez J.C."/>
            <person name="Deal K.R."/>
            <person name="Dubcovsky J."/>
            <person name="McGuire P.E."/>
            <person name="Lux T."/>
            <person name="Spannagl M."/>
            <person name="Mayer K.F.X."/>
            <person name="Baldrich P."/>
            <person name="Meyers B.C."/>
            <person name="Huo N."/>
            <person name="Gu Y.Q."/>
            <person name="Zhou H."/>
            <person name="Devos K.M."/>
            <person name="Bennetzen J.L."/>
            <person name="Unver T."/>
            <person name="Budak H."/>
            <person name="Gulick P.J."/>
            <person name="Galiba G."/>
            <person name="Kalapos B."/>
            <person name="Nelson D.R."/>
            <person name="Li P."/>
            <person name="You F.M."/>
            <person name="Luo M.C."/>
            <person name="Dvorak J."/>
        </authorList>
    </citation>
    <scope>NUCLEOTIDE SEQUENCE [LARGE SCALE GENOMIC DNA]</scope>
    <source>
        <strain evidence="2">cv. AL8/78</strain>
    </source>
</reference>
<reference evidence="2" key="4">
    <citation type="submission" date="2019-03" db="UniProtKB">
        <authorList>
            <consortium name="EnsemblPlants"/>
        </authorList>
    </citation>
    <scope>IDENTIFICATION</scope>
</reference>
<reference evidence="3" key="2">
    <citation type="journal article" date="2017" name="Nat. Plants">
        <title>The Aegilops tauschii genome reveals multiple impacts of transposons.</title>
        <authorList>
            <person name="Zhao G."/>
            <person name="Zou C."/>
            <person name="Li K."/>
            <person name="Wang K."/>
            <person name="Li T."/>
            <person name="Gao L."/>
            <person name="Zhang X."/>
            <person name="Wang H."/>
            <person name="Yang Z."/>
            <person name="Liu X."/>
            <person name="Jiang W."/>
            <person name="Mao L."/>
            <person name="Kong X."/>
            <person name="Jiao Y."/>
            <person name="Jia J."/>
        </authorList>
    </citation>
    <scope>NUCLEOTIDE SEQUENCE [LARGE SCALE GENOMIC DNA]</scope>
    <source>
        <strain evidence="3">cv. AL8/78</strain>
    </source>
</reference>
<name>A0A453SFU7_AEGTS</name>
<sequence length="117" mass="12982">RVPLYPFFSPARFHQSDSRPRAPPTKPPSPGAAREQEGSAPVPRYLSLRPLDSPDRTRRSILIRLLFFLFSLADSSRSERDPAGRRPAMSGVFGRVFGKSKEQSQASALASIDKLSE</sequence>
<dbReference type="Proteomes" id="UP000015105">
    <property type="component" value="Chromosome 7D"/>
</dbReference>
<dbReference type="Gramene" id="AET7Gv20932500.3">
    <property type="protein sequence ID" value="AET7Gv20932500.3"/>
    <property type="gene ID" value="AET7Gv20932500"/>
</dbReference>